<dbReference type="STRING" id="1515439.SAMN06265784_11365"/>
<dbReference type="SUPFAM" id="SSF47384">
    <property type="entry name" value="Homodimeric domain of signal transducing histidine kinase"/>
    <property type="match status" value="1"/>
</dbReference>
<keyword evidence="7" id="KW-0472">Membrane</keyword>
<name>A0A1X7M1W6_9BURK</name>
<dbReference type="OrthoDB" id="6114847at2"/>
<dbReference type="PROSITE" id="PS50109">
    <property type="entry name" value="HIS_KIN"/>
    <property type="match status" value="1"/>
</dbReference>
<evidence type="ECO:0000256" key="1">
    <source>
        <dbReference type="ARBA" id="ARBA00000085"/>
    </source>
</evidence>
<keyword evidence="7" id="KW-1133">Transmembrane helix</keyword>
<dbReference type="InterPro" id="IPR036890">
    <property type="entry name" value="HATPase_C_sf"/>
</dbReference>
<feature type="transmembrane region" description="Helical" evidence="7">
    <location>
        <begin position="147"/>
        <end position="164"/>
    </location>
</feature>
<dbReference type="Gene3D" id="3.40.50.2300">
    <property type="match status" value="1"/>
</dbReference>
<dbReference type="SMART" id="SM00448">
    <property type="entry name" value="REC"/>
    <property type="match status" value="1"/>
</dbReference>
<dbReference type="PRINTS" id="PR00344">
    <property type="entry name" value="BCTRLSENSOR"/>
</dbReference>
<evidence type="ECO:0000313" key="10">
    <source>
        <dbReference type="EMBL" id="SMG59482.1"/>
    </source>
</evidence>
<protein>
    <recommendedName>
        <fullName evidence="2">histidine kinase</fullName>
        <ecNumber evidence="2">2.7.13.3</ecNumber>
    </recommendedName>
</protein>
<dbReference type="EC" id="2.7.13.3" evidence="2"/>
<keyword evidence="5 10" id="KW-0418">Kinase</keyword>
<feature type="transmembrane region" description="Helical" evidence="7">
    <location>
        <begin position="25"/>
        <end position="48"/>
    </location>
</feature>
<evidence type="ECO:0000259" key="8">
    <source>
        <dbReference type="PROSITE" id="PS50109"/>
    </source>
</evidence>
<gene>
    <name evidence="10" type="ORF">SAMN06265784_11365</name>
</gene>
<keyword evidence="3 6" id="KW-0597">Phosphoprotein</keyword>
<sequence length="580" mass="62460">MDWSPDLRKLWKLPEDRLLVEQLRLLYGNVGVSVIPAILLALLLVYALQNDVNYRALMLWCPAVILSKLYAAFDARKRLAGVIAPAQARKLVVNLVVMHAVDGVAWGALAWVALGSTTTTGSIMVLAVLTGILGSSMSLLAPVLPAFFSFSLAVILLATSWLWLSGDSAYRALSLTGLLYAVSLVGQARNSNVAALAAIRLRFENLDLIRAAEDARRTAEYANLAKTKFLAAASHDLRQPIHAQGLFLDVLAHSGLSKHQSDVLNSAQSAWQASSDMLDALLDFSRIEAGVVQPCPLPFDLQGLLNKVENDLAPLADAKGLVYRSRETSVTVDSDASLVEMVLRNLVSNAIRYTAHGGVLVACRRRAQHVQVEVWDTGVGIAAADQQDIFREFHQLGNPERDRNKGLGLGLAIVQGLSTAMNLELSLSSRPGKGSVFRFVLPLTELASPLQAPGLLGTLPKDLRVLVIDDDEAVCSGMVRLLESWGCQCQAASSVKDAIAAARVCAPSIIISDYRLREQQTGAQVISALRAAAGMNLPALIITGDTAPERLREASASGDPLLHKPVKPEQLYQALMRLVV</sequence>
<dbReference type="PANTHER" id="PTHR43047:SF9">
    <property type="entry name" value="HISTIDINE KINASE"/>
    <property type="match status" value="1"/>
</dbReference>
<dbReference type="InterPro" id="IPR003594">
    <property type="entry name" value="HATPase_dom"/>
</dbReference>
<dbReference type="InterPro" id="IPR003661">
    <property type="entry name" value="HisK_dim/P_dom"/>
</dbReference>
<dbReference type="InterPro" id="IPR036097">
    <property type="entry name" value="HisK_dim/P_sf"/>
</dbReference>
<evidence type="ECO:0000256" key="5">
    <source>
        <dbReference type="ARBA" id="ARBA00022777"/>
    </source>
</evidence>
<feature type="transmembrane region" description="Helical" evidence="7">
    <location>
        <begin position="54"/>
        <end position="71"/>
    </location>
</feature>
<evidence type="ECO:0000256" key="7">
    <source>
        <dbReference type="SAM" id="Phobius"/>
    </source>
</evidence>
<dbReference type="Pfam" id="PF00512">
    <property type="entry name" value="HisKA"/>
    <property type="match status" value="1"/>
</dbReference>
<dbReference type="GO" id="GO:0005886">
    <property type="term" value="C:plasma membrane"/>
    <property type="evidence" value="ECO:0007669"/>
    <property type="project" value="TreeGrafter"/>
</dbReference>
<dbReference type="CDD" id="cd00156">
    <property type="entry name" value="REC"/>
    <property type="match status" value="1"/>
</dbReference>
<dbReference type="SMART" id="SM00387">
    <property type="entry name" value="HATPase_c"/>
    <property type="match status" value="1"/>
</dbReference>
<evidence type="ECO:0000313" key="11">
    <source>
        <dbReference type="Proteomes" id="UP000193228"/>
    </source>
</evidence>
<evidence type="ECO:0000256" key="4">
    <source>
        <dbReference type="ARBA" id="ARBA00022679"/>
    </source>
</evidence>
<keyword evidence="7" id="KW-0812">Transmembrane</keyword>
<dbReference type="Proteomes" id="UP000193228">
    <property type="component" value="Unassembled WGS sequence"/>
</dbReference>
<dbReference type="Gene3D" id="3.30.565.10">
    <property type="entry name" value="Histidine kinase-like ATPase, C-terminal domain"/>
    <property type="match status" value="1"/>
</dbReference>
<dbReference type="EMBL" id="FXAT01000013">
    <property type="protein sequence ID" value="SMG59482.1"/>
    <property type="molecule type" value="Genomic_DNA"/>
</dbReference>
<feature type="transmembrane region" description="Helical" evidence="7">
    <location>
        <begin position="91"/>
        <end position="114"/>
    </location>
</feature>
<dbReference type="CDD" id="cd00082">
    <property type="entry name" value="HisKA"/>
    <property type="match status" value="1"/>
</dbReference>
<dbReference type="GO" id="GO:0009927">
    <property type="term" value="F:histidine phosphotransfer kinase activity"/>
    <property type="evidence" value="ECO:0007669"/>
    <property type="project" value="TreeGrafter"/>
</dbReference>
<dbReference type="InterPro" id="IPR004358">
    <property type="entry name" value="Sig_transdc_His_kin-like_C"/>
</dbReference>
<dbReference type="InterPro" id="IPR001789">
    <property type="entry name" value="Sig_transdc_resp-reg_receiver"/>
</dbReference>
<evidence type="ECO:0000256" key="6">
    <source>
        <dbReference type="PROSITE-ProRule" id="PRU00169"/>
    </source>
</evidence>
<keyword evidence="4" id="KW-0808">Transferase</keyword>
<evidence type="ECO:0000256" key="2">
    <source>
        <dbReference type="ARBA" id="ARBA00012438"/>
    </source>
</evidence>
<dbReference type="SMART" id="SM00388">
    <property type="entry name" value="HisKA"/>
    <property type="match status" value="1"/>
</dbReference>
<dbReference type="PROSITE" id="PS50110">
    <property type="entry name" value="RESPONSE_REGULATORY"/>
    <property type="match status" value="1"/>
</dbReference>
<dbReference type="FunFam" id="3.30.565.10:FF:000049">
    <property type="entry name" value="Two-component sensor histidine kinase"/>
    <property type="match status" value="1"/>
</dbReference>
<dbReference type="InterPro" id="IPR005467">
    <property type="entry name" value="His_kinase_dom"/>
</dbReference>
<organism evidence="10 11">
    <name type="scientific">Paraburkholderia susongensis</name>
    <dbReference type="NCBI Taxonomy" id="1515439"/>
    <lineage>
        <taxon>Bacteria</taxon>
        <taxon>Pseudomonadati</taxon>
        <taxon>Pseudomonadota</taxon>
        <taxon>Betaproteobacteria</taxon>
        <taxon>Burkholderiales</taxon>
        <taxon>Burkholderiaceae</taxon>
        <taxon>Paraburkholderia</taxon>
    </lineage>
</organism>
<dbReference type="AlphaFoldDB" id="A0A1X7M1W6"/>
<proteinExistence type="predicted"/>
<evidence type="ECO:0000259" key="9">
    <source>
        <dbReference type="PROSITE" id="PS50110"/>
    </source>
</evidence>
<dbReference type="SUPFAM" id="SSF55874">
    <property type="entry name" value="ATPase domain of HSP90 chaperone/DNA topoisomerase II/histidine kinase"/>
    <property type="match status" value="1"/>
</dbReference>
<keyword evidence="11" id="KW-1185">Reference proteome</keyword>
<evidence type="ECO:0000256" key="3">
    <source>
        <dbReference type="ARBA" id="ARBA00022553"/>
    </source>
</evidence>
<dbReference type="PANTHER" id="PTHR43047">
    <property type="entry name" value="TWO-COMPONENT HISTIDINE PROTEIN KINASE"/>
    <property type="match status" value="1"/>
</dbReference>
<dbReference type="Gene3D" id="1.10.287.130">
    <property type="match status" value="1"/>
</dbReference>
<comment type="catalytic activity">
    <reaction evidence="1">
        <text>ATP + protein L-histidine = ADP + protein N-phospho-L-histidine.</text>
        <dbReference type="EC" id="2.7.13.3"/>
    </reaction>
</comment>
<dbReference type="RefSeq" id="WP_085488844.1">
    <property type="nucleotide sequence ID" value="NZ_FXAT01000013.1"/>
</dbReference>
<feature type="domain" description="Histidine kinase" evidence="8">
    <location>
        <begin position="232"/>
        <end position="445"/>
    </location>
</feature>
<dbReference type="Pfam" id="PF00072">
    <property type="entry name" value="Response_reg"/>
    <property type="match status" value="1"/>
</dbReference>
<accession>A0A1X7M1W6</accession>
<feature type="transmembrane region" description="Helical" evidence="7">
    <location>
        <begin position="120"/>
        <end position="140"/>
    </location>
</feature>
<dbReference type="InterPro" id="IPR011006">
    <property type="entry name" value="CheY-like_superfamily"/>
</dbReference>
<dbReference type="SUPFAM" id="SSF52172">
    <property type="entry name" value="CheY-like"/>
    <property type="match status" value="1"/>
</dbReference>
<feature type="domain" description="Response regulatory" evidence="9">
    <location>
        <begin position="464"/>
        <end position="579"/>
    </location>
</feature>
<dbReference type="Pfam" id="PF02518">
    <property type="entry name" value="HATPase_c"/>
    <property type="match status" value="1"/>
</dbReference>
<dbReference type="GO" id="GO:0000155">
    <property type="term" value="F:phosphorelay sensor kinase activity"/>
    <property type="evidence" value="ECO:0007669"/>
    <property type="project" value="InterPro"/>
</dbReference>
<reference evidence="11" key="1">
    <citation type="submission" date="2017-04" db="EMBL/GenBank/DDBJ databases">
        <authorList>
            <person name="Varghese N."/>
            <person name="Submissions S."/>
        </authorList>
    </citation>
    <scope>NUCLEOTIDE SEQUENCE [LARGE SCALE GENOMIC DNA]</scope>
    <source>
        <strain evidence="11">LMG 29540</strain>
    </source>
</reference>
<feature type="modified residue" description="4-aspartylphosphate" evidence="6">
    <location>
        <position position="513"/>
    </location>
</feature>